<evidence type="ECO:0000256" key="2">
    <source>
        <dbReference type="ARBA" id="ARBA00022801"/>
    </source>
</evidence>
<feature type="compositionally biased region" description="Polar residues" evidence="4">
    <location>
        <begin position="1"/>
        <end position="11"/>
    </location>
</feature>
<name>A0A9P9DTM1_9HYPO</name>
<keyword evidence="7" id="KW-1185">Reference proteome</keyword>
<dbReference type="PANTHER" id="PTHR43142:SF1">
    <property type="entry name" value="CARBOXYLIC ESTER HYDROLASE"/>
    <property type="match status" value="1"/>
</dbReference>
<feature type="region of interest" description="Disordered" evidence="4">
    <location>
        <begin position="1"/>
        <end position="24"/>
    </location>
</feature>
<evidence type="ECO:0000313" key="6">
    <source>
        <dbReference type="EMBL" id="KAH7125799.1"/>
    </source>
</evidence>
<dbReference type="PROSITE" id="PS00122">
    <property type="entry name" value="CARBOXYLESTERASE_B_1"/>
    <property type="match status" value="1"/>
</dbReference>
<dbReference type="EMBL" id="JAGMUV010000020">
    <property type="protein sequence ID" value="KAH7125799.1"/>
    <property type="molecule type" value="Genomic_DNA"/>
</dbReference>
<protein>
    <recommendedName>
        <fullName evidence="3">Carboxylic ester hydrolase</fullName>
        <ecNumber evidence="3">3.1.1.-</ecNumber>
    </recommendedName>
</protein>
<comment type="caution">
    <text evidence="6">The sequence shown here is derived from an EMBL/GenBank/DDBJ whole genome shotgun (WGS) entry which is preliminary data.</text>
</comment>
<dbReference type="Gene3D" id="3.40.50.1820">
    <property type="entry name" value="alpha/beta hydrolase"/>
    <property type="match status" value="2"/>
</dbReference>
<dbReference type="EC" id="3.1.1.-" evidence="3"/>
<dbReference type="InterPro" id="IPR002018">
    <property type="entry name" value="CarbesteraseB"/>
</dbReference>
<evidence type="ECO:0000313" key="7">
    <source>
        <dbReference type="Proteomes" id="UP000738349"/>
    </source>
</evidence>
<feature type="domain" description="Carboxylesterase type B" evidence="5">
    <location>
        <begin position="350"/>
        <end position="501"/>
    </location>
</feature>
<feature type="domain" description="Carboxylesterase type B" evidence="5">
    <location>
        <begin position="28"/>
        <end position="285"/>
    </location>
</feature>
<accession>A0A9P9DTM1</accession>
<dbReference type="SUPFAM" id="SSF53474">
    <property type="entry name" value="alpha/beta-Hydrolases"/>
    <property type="match status" value="1"/>
</dbReference>
<reference evidence="6" key="1">
    <citation type="journal article" date="2021" name="Nat. Commun.">
        <title>Genetic determinants of endophytism in the Arabidopsis root mycobiome.</title>
        <authorList>
            <person name="Mesny F."/>
            <person name="Miyauchi S."/>
            <person name="Thiergart T."/>
            <person name="Pickel B."/>
            <person name="Atanasova L."/>
            <person name="Karlsson M."/>
            <person name="Huettel B."/>
            <person name="Barry K.W."/>
            <person name="Haridas S."/>
            <person name="Chen C."/>
            <person name="Bauer D."/>
            <person name="Andreopoulos W."/>
            <person name="Pangilinan J."/>
            <person name="LaButti K."/>
            <person name="Riley R."/>
            <person name="Lipzen A."/>
            <person name="Clum A."/>
            <person name="Drula E."/>
            <person name="Henrissat B."/>
            <person name="Kohler A."/>
            <person name="Grigoriev I.V."/>
            <person name="Martin F.M."/>
            <person name="Hacquard S."/>
        </authorList>
    </citation>
    <scope>NUCLEOTIDE SEQUENCE</scope>
    <source>
        <strain evidence="6">MPI-CAGE-AT-0147</strain>
    </source>
</reference>
<evidence type="ECO:0000259" key="5">
    <source>
        <dbReference type="Pfam" id="PF00135"/>
    </source>
</evidence>
<keyword evidence="2 3" id="KW-0378">Hydrolase</keyword>
<dbReference type="AlphaFoldDB" id="A0A9P9DTM1"/>
<dbReference type="PANTHER" id="PTHR43142">
    <property type="entry name" value="CARBOXYLIC ESTER HYDROLASE"/>
    <property type="match status" value="1"/>
</dbReference>
<dbReference type="OrthoDB" id="3200163at2759"/>
<dbReference type="Pfam" id="PF00135">
    <property type="entry name" value="COesterase"/>
    <property type="match status" value="2"/>
</dbReference>
<gene>
    <name evidence="6" type="ORF">EDB81DRAFT_889534</name>
</gene>
<evidence type="ECO:0000256" key="4">
    <source>
        <dbReference type="SAM" id="MobiDB-lite"/>
    </source>
</evidence>
<organism evidence="6 7">
    <name type="scientific">Dactylonectria macrodidyma</name>
    <dbReference type="NCBI Taxonomy" id="307937"/>
    <lineage>
        <taxon>Eukaryota</taxon>
        <taxon>Fungi</taxon>
        <taxon>Dikarya</taxon>
        <taxon>Ascomycota</taxon>
        <taxon>Pezizomycotina</taxon>
        <taxon>Sordariomycetes</taxon>
        <taxon>Hypocreomycetidae</taxon>
        <taxon>Hypocreales</taxon>
        <taxon>Nectriaceae</taxon>
        <taxon>Dactylonectria</taxon>
    </lineage>
</organism>
<sequence>MASQQPSNMLLQRQDESPPKSTSIEVPGLGTLHGYVWPNGVQQFFSIPYGVFKKNWTRSTLVDSWPNNKHDGTRLGSWAMQPVPWVHVTNHSSVPVKPYAYLNSPDEHDNRNCLTINLAIPPDTSNKVPVLTFIHGGAFIFGSSHFPIYDGYRLVSESVRKGRPVVYASFNYRLGITGFLASKDIAQDLEADGFEGNGNFGLTDQQVALEWIQKNISKFGGDKTNVTIFGESAGGMSVAAQIASRKGSELFHRGAQLSGSLNSFESFSEEEHEAFYEKVLKTFDIPIDAPDRLKQLQAIPDERIISSTPHIFTTFITVPSLCNDGWFFAEVFRDELWLEDIKSIKGHLQRYLDLEQVERVVQLYGLHDDITHSDKMRISEELCGDLFFRNPNILQADSIIAKDCKVPSYFYHWDQQCSFPDSIYRQEAYHAMDLLSIFLTKYEAMTPEERPMADAMHTAFLIFAYGDHPWEPYNVGRKWKVWGPHGKTRLLTEADDEPVRRYARARELSSQDWYEGLFKGGQDLAIKRFRVFQGDVQ</sequence>
<dbReference type="InterPro" id="IPR029058">
    <property type="entry name" value="AB_hydrolase_fold"/>
</dbReference>
<dbReference type="InterPro" id="IPR019826">
    <property type="entry name" value="Carboxylesterase_B_AS"/>
</dbReference>
<dbReference type="Proteomes" id="UP000738349">
    <property type="component" value="Unassembled WGS sequence"/>
</dbReference>
<evidence type="ECO:0000256" key="3">
    <source>
        <dbReference type="RuleBase" id="RU361235"/>
    </source>
</evidence>
<dbReference type="GO" id="GO:0016787">
    <property type="term" value="F:hydrolase activity"/>
    <property type="evidence" value="ECO:0007669"/>
    <property type="project" value="UniProtKB-KW"/>
</dbReference>
<proteinExistence type="inferred from homology"/>
<evidence type="ECO:0000256" key="1">
    <source>
        <dbReference type="ARBA" id="ARBA00005964"/>
    </source>
</evidence>
<comment type="similarity">
    <text evidence="1 3">Belongs to the type-B carboxylesterase/lipase family.</text>
</comment>